<protein>
    <recommendedName>
        <fullName evidence="4">PEP-utilising enzyme mobile domain-containing protein</fullName>
    </recommendedName>
</protein>
<dbReference type="Proteomes" id="UP000178109">
    <property type="component" value="Unassembled WGS sequence"/>
</dbReference>
<dbReference type="SUPFAM" id="SSF52009">
    <property type="entry name" value="Phosphohistidine domain"/>
    <property type="match status" value="1"/>
</dbReference>
<comment type="caution">
    <text evidence="5">The sequence shown here is derived from an EMBL/GenBank/DDBJ whole genome shotgun (WGS) entry which is preliminary data.</text>
</comment>
<reference evidence="5 6" key="1">
    <citation type="journal article" date="2016" name="Nat. Commun.">
        <title>Thousands of microbial genomes shed light on interconnected biogeochemical processes in an aquifer system.</title>
        <authorList>
            <person name="Anantharaman K."/>
            <person name="Brown C.T."/>
            <person name="Hug L.A."/>
            <person name="Sharon I."/>
            <person name="Castelle C.J."/>
            <person name="Probst A.J."/>
            <person name="Thomas B.C."/>
            <person name="Singh A."/>
            <person name="Wilkins M.J."/>
            <person name="Karaoz U."/>
            <person name="Brodie E.L."/>
            <person name="Williams K.H."/>
            <person name="Hubbard S.S."/>
            <person name="Banfield J.F."/>
        </authorList>
    </citation>
    <scope>NUCLEOTIDE SEQUENCE [LARGE SCALE GENOMIC DNA]</scope>
</reference>
<keyword evidence="2" id="KW-0547">Nucleotide-binding</keyword>
<evidence type="ECO:0000256" key="1">
    <source>
        <dbReference type="ARBA" id="ARBA00007837"/>
    </source>
</evidence>
<dbReference type="PANTHER" id="PTHR43030:SF1">
    <property type="entry name" value="PHOSPHOENOLPYRUVATE SYNTHASE"/>
    <property type="match status" value="1"/>
</dbReference>
<evidence type="ECO:0000256" key="3">
    <source>
        <dbReference type="ARBA" id="ARBA00022840"/>
    </source>
</evidence>
<evidence type="ECO:0000256" key="2">
    <source>
        <dbReference type="ARBA" id="ARBA00022741"/>
    </source>
</evidence>
<accession>A0A1G2BWQ4</accession>
<dbReference type="InterPro" id="IPR008279">
    <property type="entry name" value="PEP-util_enz_mobile_dom"/>
</dbReference>
<name>A0A1G2BWQ4_9BACT</name>
<dbReference type="AlphaFoldDB" id="A0A1G2BWQ4"/>
<dbReference type="EMBL" id="MHKO01000009">
    <property type="protein sequence ID" value="OGY92949.1"/>
    <property type="molecule type" value="Genomic_DNA"/>
</dbReference>
<dbReference type="InterPro" id="IPR018274">
    <property type="entry name" value="PEP_util_AS"/>
</dbReference>
<dbReference type="GO" id="GO:0005524">
    <property type="term" value="F:ATP binding"/>
    <property type="evidence" value="ECO:0007669"/>
    <property type="project" value="UniProtKB-KW"/>
</dbReference>
<gene>
    <name evidence="5" type="ORF">A3H70_02465</name>
</gene>
<dbReference type="Pfam" id="PF00391">
    <property type="entry name" value="PEP-utilizers"/>
    <property type="match status" value="1"/>
</dbReference>
<evidence type="ECO:0000313" key="5">
    <source>
        <dbReference type="EMBL" id="OGY92949.1"/>
    </source>
</evidence>
<dbReference type="InterPro" id="IPR006319">
    <property type="entry name" value="PEP_synth"/>
</dbReference>
<evidence type="ECO:0000313" key="6">
    <source>
        <dbReference type="Proteomes" id="UP000178109"/>
    </source>
</evidence>
<dbReference type="PROSITE" id="PS00370">
    <property type="entry name" value="PEP_ENZYMES_PHOS_SITE"/>
    <property type="match status" value="1"/>
</dbReference>
<organism evidence="5 6">
    <name type="scientific">Candidatus Komeilibacteria bacterium RIFCSPLOWO2_02_FULL_48_11</name>
    <dbReference type="NCBI Taxonomy" id="1798553"/>
    <lineage>
        <taxon>Bacteria</taxon>
        <taxon>Candidatus Komeiliibacteriota</taxon>
    </lineage>
</organism>
<keyword evidence="3" id="KW-0067">ATP-binding</keyword>
<feature type="domain" description="PEP-utilising enzyme mobile" evidence="4">
    <location>
        <begin position="397"/>
        <end position="466"/>
    </location>
</feature>
<comment type="similarity">
    <text evidence="1">Belongs to the PEP-utilizing enzyme family.</text>
</comment>
<dbReference type="STRING" id="1798553.A3H70_02465"/>
<sequence length="471" mass="54627">MKEEWLAFEWPNVYFYQIIVPAEAWMFDFAKYSKGLTKLATTQERGTSCIYVIRAEYEQAGQEFFQRVVRSPQVMFYILNKVHQAAEHIFTLGKKWNWDVFPKLSDKELLARHQQLFKWDDQLWKQGQIQNLLELHNNFLTCHIHEILKRQFPREDSMALFTALTTSLYQSMTEQQDEAFIALLKKPNPAAIRAHWQKYTWMTYGWGGPALSYEYFLEIIATARRQVGIVKNIKAKQGRRRQFLLKQRRILAKLPPAERRLAILLYSLMESKLERVDAHSQTYFLADKINLQIAKRLGLSINQVRMVMPRDIPKMFKNPNPDVLNREYDYVLYWFEKLKGVKKLVGAAVRKQFDYVAKRLPKVAKVDSLEGELAFPGKVRGKVRLILDIKDAAKFQFGEILVTRITDPSFVAIMKKAKAIVTDIGGITSHAAIVARELGIPCVIGTKVATRVLKDGDRVEVDAEKGIVRKI</sequence>
<proteinExistence type="inferred from homology"/>
<dbReference type="Gene3D" id="3.50.30.10">
    <property type="entry name" value="Phosphohistidine domain"/>
    <property type="match status" value="1"/>
</dbReference>
<dbReference type="PANTHER" id="PTHR43030">
    <property type="entry name" value="PHOSPHOENOLPYRUVATE SYNTHASE"/>
    <property type="match status" value="1"/>
</dbReference>
<evidence type="ECO:0000259" key="4">
    <source>
        <dbReference type="Pfam" id="PF00391"/>
    </source>
</evidence>
<dbReference type="GO" id="GO:0008986">
    <property type="term" value="F:pyruvate, water dikinase activity"/>
    <property type="evidence" value="ECO:0007669"/>
    <property type="project" value="InterPro"/>
</dbReference>
<dbReference type="InterPro" id="IPR036637">
    <property type="entry name" value="Phosphohistidine_dom_sf"/>
</dbReference>